<protein>
    <submittedName>
        <fullName evidence="2">Uncharacterized protein</fullName>
    </submittedName>
</protein>
<accession>A0A6L2JBV6</accession>
<comment type="caution">
    <text evidence="2">The sequence shown here is derived from an EMBL/GenBank/DDBJ whole genome shotgun (WGS) entry which is preliminary data.</text>
</comment>
<evidence type="ECO:0000313" key="2">
    <source>
        <dbReference type="EMBL" id="GEU34503.1"/>
    </source>
</evidence>
<name>A0A6L2JBV6_TANCI</name>
<sequence>MMGEGSANPSKPRHTPSPQEHHSPQHDSPPPLHQTILFKPIPQALTETLTPRRYTRRAIRIAQSKALSPAADEPASLSRDDRQGEAFLSVSSLDAGQDKENIAKTFAFPHESSPRVPSLDANKGSLDRSNEVIAKNLSKYEQAEANLSVGEKIELISKLVKYQDHRAKILKYQAQQRKPLSKKEQREFYMSVLKSHAGWKTKHFRGMTLEHINEKFIPD</sequence>
<reference evidence="2" key="1">
    <citation type="journal article" date="2019" name="Sci. Rep.">
        <title>Draft genome of Tanacetum cinerariifolium, the natural source of mosquito coil.</title>
        <authorList>
            <person name="Yamashiro T."/>
            <person name="Shiraishi A."/>
            <person name="Satake H."/>
            <person name="Nakayama K."/>
        </authorList>
    </citation>
    <scope>NUCLEOTIDE SEQUENCE</scope>
</reference>
<evidence type="ECO:0000256" key="1">
    <source>
        <dbReference type="SAM" id="MobiDB-lite"/>
    </source>
</evidence>
<proteinExistence type="predicted"/>
<dbReference type="EMBL" id="BKCJ010000584">
    <property type="protein sequence ID" value="GEU34503.1"/>
    <property type="molecule type" value="Genomic_DNA"/>
</dbReference>
<gene>
    <name evidence="2" type="ORF">Tci_006481</name>
</gene>
<dbReference type="AlphaFoldDB" id="A0A6L2JBV6"/>
<organism evidence="2">
    <name type="scientific">Tanacetum cinerariifolium</name>
    <name type="common">Dalmatian daisy</name>
    <name type="synonym">Chrysanthemum cinerariifolium</name>
    <dbReference type="NCBI Taxonomy" id="118510"/>
    <lineage>
        <taxon>Eukaryota</taxon>
        <taxon>Viridiplantae</taxon>
        <taxon>Streptophyta</taxon>
        <taxon>Embryophyta</taxon>
        <taxon>Tracheophyta</taxon>
        <taxon>Spermatophyta</taxon>
        <taxon>Magnoliopsida</taxon>
        <taxon>eudicotyledons</taxon>
        <taxon>Gunneridae</taxon>
        <taxon>Pentapetalae</taxon>
        <taxon>asterids</taxon>
        <taxon>campanulids</taxon>
        <taxon>Asterales</taxon>
        <taxon>Asteraceae</taxon>
        <taxon>Asteroideae</taxon>
        <taxon>Anthemideae</taxon>
        <taxon>Anthemidinae</taxon>
        <taxon>Tanacetum</taxon>
    </lineage>
</organism>
<feature type="region of interest" description="Disordered" evidence="1">
    <location>
        <begin position="1"/>
        <end position="82"/>
    </location>
</feature>